<dbReference type="PANTHER" id="PTHR31818:SF29">
    <property type="entry name" value="O-FUCOSYLTRANSFERASE FAMILY PROTEIN"/>
    <property type="match status" value="1"/>
</dbReference>
<comment type="caution">
    <text evidence="1">The sequence shown here is derived from an EMBL/GenBank/DDBJ whole genome shotgun (WGS) entry which is preliminary data.</text>
</comment>
<proteinExistence type="predicted"/>
<gene>
    <name evidence="1" type="ORF">HYC85_021657</name>
</gene>
<reference evidence="2" key="1">
    <citation type="journal article" date="2020" name="Nat. Commun.">
        <title>Genome assembly of wild tea tree DASZ reveals pedigree and selection history of tea varieties.</title>
        <authorList>
            <person name="Zhang W."/>
            <person name="Zhang Y."/>
            <person name="Qiu H."/>
            <person name="Guo Y."/>
            <person name="Wan H."/>
            <person name="Zhang X."/>
            <person name="Scossa F."/>
            <person name="Alseekh S."/>
            <person name="Zhang Q."/>
            <person name="Wang P."/>
            <person name="Xu L."/>
            <person name="Schmidt M.H."/>
            <person name="Jia X."/>
            <person name="Li D."/>
            <person name="Zhu A."/>
            <person name="Guo F."/>
            <person name="Chen W."/>
            <person name="Ni D."/>
            <person name="Usadel B."/>
            <person name="Fernie A.R."/>
            <person name="Wen W."/>
        </authorList>
    </citation>
    <scope>NUCLEOTIDE SEQUENCE [LARGE SCALE GENOMIC DNA]</scope>
    <source>
        <strain evidence="2">cv. G240</strain>
    </source>
</reference>
<name>A0A7J7GI92_CAMSI</name>
<protein>
    <submittedName>
        <fullName evidence="1">Uncharacterized protein</fullName>
    </submittedName>
</protein>
<dbReference type="AlphaFoldDB" id="A0A7J7GI92"/>
<dbReference type="GO" id="GO:0016757">
    <property type="term" value="F:glycosyltransferase activity"/>
    <property type="evidence" value="ECO:0007669"/>
    <property type="project" value="UniProtKB-KW"/>
</dbReference>
<evidence type="ECO:0000313" key="1">
    <source>
        <dbReference type="EMBL" id="KAF5940490.1"/>
    </source>
</evidence>
<dbReference type="Proteomes" id="UP000593564">
    <property type="component" value="Unassembled WGS sequence"/>
</dbReference>
<keyword evidence="2" id="KW-1185">Reference proteome</keyword>
<accession>A0A7J7GI92</accession>
<dbReference type="PANTHER" id="PTHR31818">
    <property type="entry name" value="O-FUCOSYLTRANSFERASE 16"/>
    <property type="match status" value="1"/>
</dbReference>
<dbReference type="GO" id="GO:0006004">
    <property type="term" value="P:fucose metabolic process"/>
    <property type="evidence" value="ECO:0007669"/>
    <property type="project" value="UniProtKB-KW"/>
</dbReference>
<organism evidence="1 2">
    <name type="scientific">Camellia sinensis</name>
    <name type="common">Tea plant</name>
    <name type="synonym">Thea sinensis</name>
    <dbReference type="NCBI Taxonomy" id="4442"/>
    <lineage>
        <taxon>Eukaryota</taxon>
        <taxon>Viridiplantae</taxon>
        <taxon>Streptophyta</taxon>
        <taxon>Embryophyta</taxon>
        <taxon>Tracheophyta</taxon>
        <taxon>Spermatophyta</taxon>
        <taxon>Magnoliopsida</taxon>
        <taxon>eudicotyledons</taxon>
        <taxon>Gunneridae</taxon>
        <taxon>Pentapetalae</taxon>
        <taxon>asterids</taxon>
        <taxon>Ericales</taxon>
        <taxon>Theaceae</taxon>
        <taxon>Camellia</taxon>
    </lineage>
</organism>
<dbReference type="EMBL" id="JACBKZ010000010">
    <property type="protein sequence ID" value="KAF5940490.1"/>
    <property type="molecule type" value="Genomic_DNA"/>
</dbReference>
<sequence length="54" mass="6333">MVFIRMKIVQLGKFDYRLSSRLDTDLQKLGCIVNYHALKFTDPIIEMGDNRSIK</sequence>
<reference evidence="1 2" key="2">
    <citation type="submission" date="2020-07" db="EMBL/GenBank/DDBJ databases">
        <title>Genome assembly of wild tea tree DASZ reveals pedigree and selection history of tea varieties.</title>
        <authorList>
            <person name="Zhang W."/>
        </authorList>
    </citation>
    <scope>NUCLEOTIDE SEQUENCE [LARGE SCALE GENOMIC DNA]</scope>
    <source>
        <strain evidence="2">cv. G240</strain>
        <tissue evidence="1">Leaf</tissue>
    </source>
</reference>
<evidence type="ECO:0000313" key="2">
    <source>
        <dbReference type="Proteomes" id="UP000593564"/>
    </source>
</evidence>